<evidence type="ECO:0000256" key="5">
    <source>
        <dbReference type="PIRNR" id="PIRNR001427"/>
    </source>
</evidence>
<comment type="catalytic activity">
    <reaction evidence="4 5">
        <text>an aliphatic primary amide = an aliphatic nitrile + H2O</text>
        <dbReference type="Rhea" id="RHEA:12673"/>
        <dbReference type="ChEBI" id="CHEBI:15377"/>
        <dbReference type="ChEBI" id="CHEBI:65285"/>
        <dbReference type="ChEBI" id="CHEBI:80291"/>
        <dbReference type="EC" id="4.2.1.84"/>
    </reaction>
</comment>
<dbReference type="InterPro" id="IPR024690">
    <property type="entry name" value="CN_hydtase_beta_dom_C"/>
</dbReference>
<dbReference type="AlphaFoldDB" id="A0A093S9S0"/>
<evidence type="ECO:0000313" key="9">
    <source>
        <dbReference type="EMBL" id="KFX11870.1"/>
    </source>
</evidence>
<dbReference type="InterPro" id="IPR008990">
    <property type="entry name" value="Elect_transpt_acc-like_dom_sf"/>
</dbReference>
<dbReference type="InterPro" id="IPR042262">
    <property type="entry name" value="CN_hydtase_beta_C"/>
</dbReference>
<gene>
    <name evidence="9" type="ORF">JV35_20820</name>
    <name evidence="8" type="ORF">KP22_21255</name>
</gene>
<evidence type="ECO:0000313" key="11">
    <source>
        <dbReference type="Proteomes" id="UP000032874"/>
    </source>
</evidence>
<accession>A0A093S9S0</accession>
<dbReference type="STRING" id="55207.KP22_21255"/>
<evidence type="ECO:0000256" key="4">
    <source>
        <dbReference type="ARBA" id="ARBA00044877"/>
    </source>
</evidence>
<reference evidence="10 11" key="1">
    <citation type="submission" date="2014-08" db="EMBL/GenBank/DDBJ databases">
        <title>Genome sequences of NCPPB Pectobacterium isolates.</title>
        <authorList>
            <person name="Glover R.H."/>
            <person name="Sapp M."/>
            <person name="Elphinstone J."/>
        </authorList>
    </citation>
    <scope>NUCLEOTIDE SEQUENCE [LARGE SCALE GENOMIC DNA]</scope>
    <source>
        <strain evidence="9 10">NCPPB 2793</strain>
        <strain evidence="8 11">NCPPB 2795</strain>
    </source>
</reference>
<dbReference type="EMBL" id="JQHM01000027">
    <property type="protein sequence ID" value="KFW98554.1"/>
    <property type="molecule type" value="Genomic_DNA"/>
</dbReference>
<comment type="caution">
    <text evidence="8">The sequence shown here is derived from an EMBL/GenBank/DDBJ whole genome shotgun (WGS) entry which is preliminary data.</text>
</comment>
<name>A0A093S9S0_9GAMM</name>
<feature type="domain" description="Nitrile hydratase beta subunit-like N-terminal" evidence="7">
    <location>
        <begin position="1"/>
        <end position="101"/>
    </location>
</feature>
<dbReference type="Proteomes" id="UP000032869">
    <property type="component" value="Unassembled WGS sequence"/>
</dbReference>
<dbReference type="OrthoDB" id="3478924at2"/>
<dbReference type="SUPFAM" id="SSF50090">
    <property type="entry name" value="Electron transport accessory proteins"/>
    <property type="match status" value="1"/>
</dbReference>
<dbReference type="Gene3D" id="1.10.472.20">
    <property type="entry name" value="Nitrile hydratase, beta subunit"/>
    <property type="match status" value="1"/>
</dbReference>
<dbReference type="PIRSF" id="PIRSF001427">
    <property type="entry name" value="NHase_beta"/>
    <property type="match status" value="1"/>
</dbReference>
<dbReference type="GO" id="GO:0046914">
    <property type="term" value="F:transition metal ion binding"/>
    <property type="evidence" value="ECO:0007669"/>
    <property type="project" value="InterPro"/>
</dbReference>
<protein>
    <recommendedName>
        <fullName evidence="5">Nitrile hydratase subunit beta</fullName>
        <shortName evidence="5">NHase</shortName>
        <ecNumber evidence="5">4.2.1.84</ecNumber>
    </recommendedName>
</protein>
<dbReference type="InterPro" id="IPR003168">
    <property type="entry name" value="Nitrile_hydratase_bsu"/>
</dbReference>
<dbReference type="EMBL" id="JQHL01000030">
    <property type="protein sequence ID" value="KFX11870.1"/>
    <property type="molecule type" value="Genomic_DNA"/>
</dbReference>
<proteinExistence type="inferred from homology"/>
<sequence length="217" mass="24664">MNGIHDLGGMHGLGPIPTEENEPYFHHEWERRVFPLFASLFVGGHFNVDEFRHSIERMAPTEYLESSYYEHWLHAFETLLLEKGVITVEELWGGAKPTPCKPGTAVLTQDMVSMVVSTGGSARVSHDVAPRFRVGDQVRTKNFNPTTHTRLPRYARDKVGRIEISHGVFITPDTVAHGLGEHPQHVYSVSFTAQELWGEPRPDKVFIDLWDDYLEEA</sequence>
<comment type="function">
    <text evidence="1 5">NHase catalyzes the hydration of various nitrile compounds to the corresponding amides.</text>
</comment>
<evidence type="ECO:0000259" key="6">
    <source>
        <dbReference type="Pfam" id="PF02211"/>
    </source>
</evidence>
<dbReference type="RefSeq" id="WP_039309048.1">
    <property type="nucleotide sequence ID" value="NZ_JAODTE010000025.1"/>
</dbReference>
<evidence type="ECO:0000259" key="7">
    <source>
        <dbReference type="Pfam" id="PF21006"/>
    </source>
</evidence>
<dbReference type="NCBIfam" id="TIGR03888">
    <property type="entry name" value="nitrile_beta"/>
    <property type="match status" value="1"/>
</dbReference>
<evidence type="ECO:0000256" key="3">
    <source>
        <dbReference type="ARBA" id="ARBA00023239"/>
    </source>
</evidence>
<evidence type="ECO:0000256" key="2">
    <source>
        <dbReference type="ARBA" id="ARBA00009098"/>
    </source>
</evidence>
<dbReference type="Proteomes" id="UP000032874">
    <property type="component" value="Unassembled WGS sequence"/>
</dbReference>
<dbReference type="GO" id="GO:0018822">
    <property type="term" value="F:nitrile hydratase activity"/>
    <property type="evidence" value="ECO:0007669"/>
    <property type="project" value="UniProtKB-EC"/>
</dbReference>
<dbReference type="Pfam" id="PF21006">
    <property type="entry name" value="NHase_beta_N"/>
    <property type="match status" value="1"/>
</dbReference>
<dbReference type="InterPro" id="IPR049054">
    <property type="entry name" value="CN_hydtase_beta-like_N"/>
</dbReference>
<evidence type="ECO:0000256" key="1">
    <source>
        <dbReference type="ARBA" id="ARBA00004042"/>
    </source>
</evidence>
<dbReference type="Gene3D" id="2.30.30.50">
    <property type="match status" value="1"/>
</dbReference>
<comment type="similarity">
    <text evidence="2 5">Belongs to the nitrile hydratase subunit beta family.</text>
</comment>
<evidence type="ECO:0000313" key="8">
    <source>
        <dbReference type="EMBL" id="KFW98554.1"/>
    </source>
</evidence>
<keyword evidence="3 5" id="KW-0456">Lyase</keyword>
<dbReference type="Pfam" id="PF02211">
    <property type="entry name" value="NHase_beta_C"/>
    <property type="match status" value="1"/>
</dbReference>
<keyword evidence="10" id="KW-1185">Reference proteome</keyword>
<dbReference type="eggNOG" id="ENOG502Z87Q">
    <property type="taxonomic scope" value="Bacteria"/>
</dbReference>
<dbReference type="EC" id="4.2.1.84" evidence="5"/>
<evidence type="ECO:0000313" key="10">
    <source>
        <dbReference type="Proteomes" id="UP000032869"/>
    </source>
</evidence>
<organism evidence="8 11">
    <name type="scientific">Pectobacterium betavasculorum</name>
    <dbReference type="NCBI Taxonomy" id="55207"/>
    <lineage>
        <taxon>Bacteria</taxon>
        <taxon>Pseudomonadati</taxon>
        <taxon>Pseudomonadota</taxon>
        <taxon>Gammaproteobacteria</taxon>
        <taxon>Enterobacterales</taxon>
        <taxon>Pectobacteriaceae</taxon>
        <taxon>Pectobacterium</taxon>
    </lineage>
</organism>
<feature type="domain" description="Nitrile hydratase beta subunit" evidence="6">
    <location>
        <begin position="123"/>
        <end position="215"/>
    </location>
</feature>